<dbReference type="Gene3D" id="3.30.450.20">
    <property type="entry name" value="PAS domain"/>
    <property type="match status" value="5"/>
</dbReference>
<dbReference type="NCBIfam" id="TIGR00229">
    <property type="entry name" value="sensory_box"/>
    <property type="match status" value="5"/>
</dbReference>
<dbReference type="InterPro" id="IPR052020">
    <property type="entry name" value="Cyclic_di-GMP/3'3'-cGAMP_PDE"/>
</dbReference>
<dbReference type="SUPFAM" id="SSF55781">
    <property type="entry name" value="GAF domain-like"/>
    <property type="match status" value="1"/>
</dbReference>
<dbReference type="InterPro" id="IPR013656">
    <property type="entry name" value="PAS_4"/>
</dbReference>
<dbReference type="Pfam" id="PF00989">
    <property type="entry name" value="PAS"/>
    <property type="match status" value="1"/>
</dbReference>
<dbReference type="Pfam" id="PF13426">
    <property type="entry name" value="PAS_9"/>
    <property type="match status" value="1"/>
</dbReference>
<dbReference type="PROSITE" id="PS51832">
    <property type="entry name" value="HD_GYP"/>
    <property type="match status" value="1"/>
</dbReference>
<feature type="domain" description="PAC" evidence="2">
    <location>
        <begin position="84"/>
        <end position="138"/>
    </location>
</feature>
<dbReference type="Gene3D" id="1.10.3210.10">
    <property type="entry name" value="Hypothetical protein af1432"/>
    <property type="match status" value="1"/>
</dbReference>
<dbReference type="InterPro" id="IPR003018">
    <property type="entry name" value="GAF"/>
</dbReference>
<dbReference type="SMART" id="SM00091">
    <property type="entry name" value="PAS"/>
    <property type="match status" value="5"/>
</dbReference>
<dbReference type="RefSeq" id="WP_380061338.1">
    <property type="nucleotide sequence ID" value="NZ_JBHSEI010000005.1"/>
</dbReference>
<dbReference type="PANTHER" id="PTHR45228">
    <property type="entry name" value="CYCLIC DI-GMP PHOSPHODIESTERASE TM_0186-RELATED"/>
    <property type="match status" value="1"/>
</dbReference>
<accession>A0ABV9I7L9</accession>
<dbReference type="InterPro" id="IPR013655">
    <property type="entry name" value="PAS_fold_3"/>
</dbReference>
<dbReference type="InterPro" id="IPR000700">
    <property type="entry name" value="PAS-assoc_C"/>
</dbReference>
<dbReference type="SMART" id="SM00086">
    <property type="entry name" value="PAC"/>
    <property type="match status" value="4"/>
</dbReference>
<feature type="domain" description="PAS" evidence="1">
    <location>
        <begin position="503"/>
        <end position="573"/>
    </location>
</feature>
<dbReference type="PANTHER" id="PTHR45228:SF1">
    <property type="entry name" value="CYCLIC DI-GMP PHOSPHODIESTERASE TM_0186"/>
    <property type="match status" value="1"/>
</dbReference>
<dbReference type="SUPFAM" id="SSF109604">
    <property type="entry name" value="HD-domain/PDEase-like"/>
    <property type="match status" value="1"/>
</dbReference>
<dbReference type="InterPro" id="IPR003607">
    <property type="entry name" value="HD/PDEase_dom"/>
</dbReference>
<dbReference type="SMART" id="SM00065">
    <property type="entry name" value="GAF"/>
    <property type="match status" value="1"/>
</dbReference>
<keyword evidence="5" id="KW-1185">Reference proteome</keyword>
<dbReference type="SMART" id="SM00471">
    <property type="entry name" value="HDc"/>
    <property type="match status" value="1"/>
</dbReference>
<comment type="caution">
    <text evidence="4">The sequence shown here is derived from an EMBL/GenBank/DDBJ whole genome shotgun (WGS) entry which is preliminary data.</text>
</comment>
<dbReference type="CDD" id="cd00130">
    <property type="entry name" value="PAS"/>
    <property type="match status" value="5"/>
</dbReference>
<protein>
    <submittedName>
        <fullName evidence="4">PAS domain S-box protein</fullName>
    </submittedName>
</protein>
<feature type="domain" description="PAS" evidence="1">
    <location>
        <begin position="16"/>
        <end position="83"/>
    </location>
</feature>
<reference evidence="5" key="1">
    <citation type="journal article" date="2019" name="Int. J. Syst. Evol. Microbiol.">
        <title>The Global Catalogue of Microorganisms (GCM) 10K type strain sequencing project: providing services to taxonomists for standard genome sequencing and annotation.</title>
        <authorList>
            <consortium name="The Broad Institute Genomics Platform"/>
            <consortium name="The Broad Institute Genome Sequencing Center for Infectious Disease"/>
            <person name="Wu L."/>
            <person name="Ma J."/>
        </authorList>
    </citation>
    <scope>NUCLEOTIDE SEQUENCE [LARGE SCALE GENOMIC DNA]</scope>
    <source>
        <strain evidence="5">CCUG 55995</strain>
    </source>
</reference>
<dbReference type="CDD" id="cd00077">
    <property type="entry name" value="HDc"/>
    <property type="match status" value="1"/>
</dbReference>
<feature type="domain" description="HD-GYP" evidence="3">
    <location>
        <begin position="815"/>
        <end position="1010"/>
    </location>
</feature>
<dbReference type="InterPro" id="IPR037522">
    <property type="entry name" value="HD_GYP_dom"/>
</dbReference>
<name>A0ABV9I7L9_9DEIO</name>
<proteinExistence type="predicted"/>
<dbReference type="PROSITE" id="PS50113">
    <property type="entry name" value="PAC"/>
    <property type="match status" value="2"/>
</dbReference>
<evidence type="ECO:0000259" key="2">
    <source>
        <dbReference type="PROSITE" id="PS50113"/>
    </source>
</evidence>
<evidence type="ECO:0000313" key="5">
    <source>
        <dbReference type="Proteomes" id="UP001595952"/>
    </source>
</evidence>
<dbReference type="InterPro" id="IPR000014">
    <property type="entry name" value="PAS"/>
</dbReference>
<evidence type="ECO:0000259" key="1">
    <source>
        <dbReference type="PROSITE" id="PS50112"/>
    </source>
</evidence>
<dbReference type="Pfam" id="PF08448">
    <property type="entry name" value="PAS_4"/>
    <property type="match status" value="2"/>
</dbReference>
<dbReference type="Pfam" id="PF08447">
    <property type="entry name" value="PAS_3"/>
    <property type="match status" value="1"/>
</dbReference>
<dbReference type="EMBL" id="JBHSEI010000005">
    <property type="protein sequence ID" value="MFC4638332.1"/>
    <property type="molecule type" value="Genomic_DNA"/>
</dbReference>
<dbReference type="Gene3D" id="3.30.450.40">
    <property type="match status" value="1"/>
</dbReference>
<sequence length="1019" mass="111976">MTQSPLSFVSPLLSAQVLDACVIGVVVTDARQHDQPIVYVNPAFERLSGYSVAECLGRNCRFLQGQDRDQPALPQLRQALREGQGVTAVLRNYRRDGTIFFNELTVQPLRDEGGTVTHFVGFQHDVTARETAAAQASGPLTAPLEHMADSFAAFDHAWNCIYVNPTAAALVGLERGDLTGRPVQEVFPQIWQRPIGQALQRARASSQPQHEVVFTPELGKWLSATAYPSGSGVALFVKDVSASHQAQEALRLSEERFSKVFQASPVSITISRVRDQRFVAANPEFLAQSGLTLQDVLGRTWHEVGLQLDEEDVLRVNAALAEHGEVRNLDIRLRMPSQEERHNLLSIVPVEIGGEACLVTLVQNVTREKRAQEALKDSEQRARRLAAELQHILDISLDMICTINGEGQFVTVSAACQHMLGYRPDELIGRVYLDFVHPDDRALTVSEERRLGGGWVTSDFQNRYLHKDGHAVWLEWAAVKLPGDDLLYCAARDITRRRAAEEDQAYLAAIVQASHDAIIGLDLQGQIRSWNAGAEQLYGYPAAEAIGQPLSLLVPAEMQQAQARLFDRAGRGERVEPFEAVLRTKAGLSLPVFVTFSPIVDSAGRVVGVSTITQDIRTRKVAESQIRKLNESLEQQLQHITGLREVDRAIASSMDLPLILGIVLDNVRQQLGADAVALRLLNAHTLILECVATRGRSVPLLQAPVSVGQGPAGQVALGRQALRLPDLGPGLPWGAGEQESSAWLDSLVQAGFGAYFAVPMMAKGKVLGVIEVMYQTNRTPSPEAWEMLEMLAGQAAIAVDNAELFQALDQRNLELRLAYDETIEGWARALDLRDRETEGHSRRVTEMTVNLSRRLGVPDEQLVDIRRGALLHDIGKVGIPDAILLKPGPLTAEEWTEMKKHPGYAVDLLSPIRFLRPAMDIPQYHHEKWDGTGYPEGLSGAEIPLAARVFAVVDVYDALTSDRPYRAAWPRDKALEHLQAQAGTHFDARIVDVFLQMVTEAGFSATPPAGSEPPAPGLP</sequence>
<feature type="domain" description="PAS" evidence="1">
    <location>
        <begin position="385"/>
        <end position="441"/>
    </location>
</feature>
<dbReference type="InterPro" id="IPR035965">
    <property type="entry name" value="PAS-like_dom_sf"/>
</dbReference>
<dbReference type="InterPro" id="IPR029016">
    <property type="entry name" value="GAF-like_dom_sf"/>
</dbReference>
<dbReference type="Proteomes" id="UP001595952">
    <property type="component" value="Unassembled WGS sequence"/>
</dbReference>
<feature type="domain" description="PAS" evidence="1">
    <location>
        <begin position="144"/>
        <end position="181"/>
    </location>
</feature>
<dbReference type="Pfam" id="PF01590">
    <property type="entry name" value="GAF"/>
    <property type="match status" value="1"/>
</dbReference>
<dbReference type="InterPro" id="IPR001610">
    <property type="entry name" value="PAC"/>
</dbReference>
<gene>
    <name evidence="4" type="ORF">ACFO0D_08240</name>
</gene>
<evidence type="ECO:0000259" key="3">
    <source>
        <dbReference type="PROSITE" id="PS51832"/>
    </source>
</evidence>
<dbReference type="SUPFAM" id="SSF55785">
    <property type="entry name" value="PYP-like sensor domain (PAS domain)"/>
    <property type="match status" value="5"/>
</dbReference>
<organism evidence="4 5">
    <name type="scientific">Deinococcus hohokamensis</name>
    <dbReference type="NCBI Taxonomy" id="309883"/>
    <lineage>
        <taxon>Bacteria</taxon>
        <taxon>Thermotogati</taxon>
        <taxon>Deinococcota</taxon>
        <taxon>Deinococci</taxon>
        <taxon>Deinococcales</taxon>
        <taxon>Deinococcaceae</taxon>
        <taxon>Deinococcus</taxon>
    </lineage>
</organism>
<dbReference type="PROSITE" id="PS50112">
    <property type="entry name" value="PAS"/>
    <property type="match status" value="4"/>
</dbReference>
<evidence type="ECO:0000313" key="4">
    <source>
        <dbReference type="EMBL" id="MFC4638332.1"/>
    </source>
</evidence>
<dbReference type="InterPro" id="IPR013767">
    <property type="entry name" value="PAS_fold"/>
</dbReference>
<feature type="domain" description="PAC" evidence="2">
    <location>
        <begin position="576"/>
        <end position="628"/>
    </location>
</feature>
<dbReference type="Pfam" id="PF13487">
    <property type="entry name" value="HD_5"/>
    <property type="match status" value="1"/>
</dbReference>